<comment type="caution">
    <text evidence="2">The sequence shown here is derived from an EMBL/GenBank/DDBJ whole genome shotgun (WGS) entry which is preliminary data.</text>
</comment>
<feature type="compositionally biased region" description="Low complexity" evidence="1">
    <location>
        <begin position="40"/>
        <end position="53"/>
    </location>
</feature>
<keyword evidence="3" id="KW-1185">Reference proteome</keyword>
<feature type="region of interest" description="Disordered" evidence="1">
    <location>
        <begin position="105"/>
        <end position="124"/>
    </location>
</feature>
<feature type="compositionally biased region" description="Pro residues" evidence="1">
    <location>
        <begin position="115"/>
        <end position="124"/>
    </location>
</feature>
<feature type="region of interest" description="Disordered" evidence="1">
    <location>
        <begin position="34"/>
        <end position="55"/>
    </location>
</feature>
<gene>
    <name evidence="2" type="ORF">PCOR1329_LOCUS40644</name>
</gene>
<sequence length="124" mass="13334">MISSAPAPRCRSSTRYVFEPRGGRLPRVSDKCEACKGADSGSATSQRARQRSSCLHSPAPVLEPVLLCRSLSTLKILDGGRTVQGGSRRQKEPWALTLGCRLQSRGLPLSQTPDAPVPTPHKTV</sequence>
<organism evidence="2 3">
    <name type="scientific">Prorocentrum cordatum</name>
    <dbReference type="NCBI Taxonomy" id="2364126"/>
    <lineage>
        <taxon>Eukaryota</taxon>
        <taxon>Sar</taxon>
        <taxon>Alveolata</taxon>
        <taxon>Dinophyceae</taxon>
        <taxon>Prorocentrales</taxon>
        <taxon>Prorocentraceae</taxon>
        <taxon>Prorocentrum</taxon>
    </lineage>
</organism>
<evidence type="ECO:0000313" key="3">
    <source>
        <dbReference type="Proteomes" id="UP001189429"/>
    </source>
</evidence>
<dbReference type="EMBL" id="CAUYUJ010014900">
    <property type="protein sequence ID" value="CAK0847446.1"/>
    <property type="molecule type" value="Genomic_DNA"/>
</dbReference>
<protein>
    <submittedName>
        <fullName evidence="2">Uncharacterized protein</fullName>
    </submittedName>
</protein>
<evidence type="ECO:0000313" key="2">
    <source>
        <dbReference type="EMBL" id="CAK0847446.1"/>
    </source>
</evidence>
<reference evidence="2" key="1">
    <citation type="submission" date="2023-10" db="EMBL/GenBank/DDBJ databases">
        <authorList>
            <person name="Chen Y."/>
            <person name="Shah S."/>
            <person name="Dougan E. K."/>
            <person name="Thang M."/>
            <person name="Chan C."/>
        </authorList>
    </citation>
    <scope>NUCLEOTIDE SEQUENCE [LARGE SCALE GENOMIC DNA]</scope>
</reference>
<evidence type="ECO:0000256" key="1">
    <source>
        <dbReference type="SAM" id="MobiDB-lite"/>
    </source>
</evidence>
<dbReference type="Proteomes" id="UP001189429">
    <property type="component" value="Unassembled WGS sequence"/>
</dbReference>
<accession>A0ABN9TN64</accession>
<name>A0ABN9TN64_9DINO</name>
<proteinExistence type="predicted"/>